<proteinExistence type="predicted"/>
<evidence type="ECO:0000313" key="1">
    <source>
        <dbReference type="EMBL" id="KAJ2991259.1"/>
    </source>
</evidence>
<accession>A0ACC1PFT7</accession>
<dbReference type="EMBL" id="JAPDGR010000344">
    <property type="protein sequence ID" value="KAJ2991259.1"/>
    <property type="molecule type" value="Genomic_DNA"/>
</dbReference>
<name>A0ACC1PFT7_9PEZI</name>
<comment type="caution">
    <text evidence="1">The sequence shown here is derived from an EMBL/GenBank/DDBJ whole genome shotgun (WGS) entry which is preliminary data.</text>
</comment>
<organism evidence="1 2">
    <name type="scientific">Xylaria curta</name>
    <dbReference type="NCBI Taxonomy" id="42375"/>
    <lineage>
        <taxon>Eukaryota</taxon>
        <taxon>Fungi</taxon>
        <taxon>Dikarya</taxon>
        <taxon>Ascomycota</taxon>
        <taxon>Pezizomycotina</taxon>
        <taxon>Sordariomycetes</taxon>
        <taxon>Xylariomycetidae</taxon>
        <taxon>Xylariales</taxon>
        <taxon>Xylariaceae</taxon>
        <taxon>Xylaria</taxon>
    </lineage>
</organism>
<protein>
    <submittedName>
        <fullName evidence="1">Uncharacterized protein</fullName>
    </submittedName>
</protein>
<evidence type="ECO:0000313" key="2">
    <source>
        <dbReference type="Proteomes" id="UP001143856"/>
    </source>
</evidence>
<reference evidence="1" key="1">
    <citation type="submission" date="2022-10" db="EMBL/GenBank/DDBJ databases">
        <title>Genome Sequence of Xylaria curta.</title>
        <authorList>
            <person name="Buettner E."/>
        </authorList>
    </citation>
    <scope>NUCLEOTIDE SEQUENCE</scope>
    <source>
        <strain evidence="1">Babe10</strain>
    </source>
</reference>
<keyword evidence="2" id="KW-1185">Reference proteome</keyword>
<dbReference type="Proteomes" id="UP001143856">
    <property type="component" value="Unassembled WGS sequence"/>
</dbReference>
<gene>
    <name evidence="1" type="ORF">NUW58_g2581</name>
</gene>
<sequence length="507" mass="56566">MYWSTILGFSTLVGAVPQFGGGGGLTMLRFGCSQVVIDRLDPLVNPGAIPSPHVHQIVGGNTFNASMTTGDVSAKASCTTCAFSEDFSNYWTANLYFKARNGTYKRVPQGGAAFQFNDNFSTQTAGGILVYYVSAQPGKITAFKPGFRMLVGDAMARSRTGTKLRRQNCYRCYTGPNFGGDNAAPCMDNTLDTEYLPKKQCKGGIRSNILFPTCWDGKNLDTPNHQDHIAYPTSGPADFLSLGGSCPSTHPIRIPQLMYEVVWDTTKFNNPNDWPTDGSQPFYLSTGDNTGYGQHGDYVFGWKDNSLQKAMDTSGCMGAKCSTLKNQAIGNAKACSIKPIVQEDNEGWLTELPGLNMPMMQFVRHLLDSSYVKPFFREYRRDFLQVFHGHPGVQCSELYSWCISTNAFAQVKYTSSEIQLNKSDWTPLDHAARFLVRVLRFSWENDGEWSSGKFDPENDENGEEELEFYQVWAILQYLQAEWEAANVDDWETERLTGTFTEIMTNTL</sequence>